<keyword evidence="3" id="KW-1015">Disulfide bond</keyword>
<dbReference type="SUPFAM" id="SSF52833">
    <property type="entry name" value="Thioredoxin-like"/>
    <property type="match status" value="1"/>
</dbReference>
<dbReference type="PANTHER" id="PTHR42852:SF6">
    <property type="entry name" value="THIOL:DISULFIDE INTERCHANGE PROTEIN DSBE"/>
    <property type="match status" value="1"/>
</dbReference>
<dbReference type="Gene3D" id="3.40.30.10">
    <property type="entry name" value="Glutaredoxin"/>
    <property type="match status" value="1"/>
</dbReference>
<evidence type="ECO:0000313" key="7">
    <source>
        <dbReference type="Proteomes" id="UP000198336"/>
    </source>
</evidence>
<evidence type="ECO:0000256" key="2">
    <source>
        <dbReference type="ARBA" id="ARBA00022748"/>
    </source>
</evidence>
<dbReference type="Pfam" id="PF13905">
    <property type="entry name" value="Thioredoxin_8"/>
    <property type="match status" value="1"/>
</dbReference>
<dbReference type="EMBL" id="MUHA01000012">
    <property type="protein sequence ID" value="OXA99793.1"/>
    <property type="molecule type" value="Genomic_DNA"/>
</dbReference>
<dbReference type="InterPro" id="IPR013766">
    <property type="entry name" value="Thioredoxin_domain"/>
</dbReference>
<comment type="subcellular location">
    <subcellularLocation>
        <location evidence="1">Cell envelope</location>
    </subcellularLocation>
</comment>
<dbReference type="GO" id="GO:0017004">
    <property type="term" value="P:cytochrome complex assembly"/>
    <property type="evidence" value="ECO:0007669"/>
    <property type="project" value="UniProtKB-KW"/>
</dbReference>
<evidence type="ECO:0000313" key="6">
    <source>
        <dbReference type="EMBL" id="OXA99793.1"/>
    </source>
</evidence>
<dbReference type="PROSITE" id="PS51352">
    <property type="entry name" value="THIOREDOXIN_2"/>
    <property type="match status" value="1"/>
</dbReference>
<keyword evidence="4" id="KW-0676">Redox-active center</keyword>
<dbReference type="InterPro" id="IPR050553">
    <property type="entry name" value="Thioredoxin_ResA/DsbE_sf"/>
</dbReference>
<dbReference type="AlphaFoldDB" id="A0A226HZX1"/>
<dbReference type="PANTHER" id="PTHR42852">
    <property type="entry name" value="THIOL:DISULFIDE INTERCHANGE PROTEIN DSBE"/>
    <property type="match status" value="1"/>
</dbReference>
<comment type="caution">
    <text evidence="6">The sequence shown here is derived from an EMBL/GenBank/DDBJ whole genome shotgun (WGS) entry which is preliminary data.</text>
</comment>
<protein>
    <recommendedName>
        <fullName evidence="5">Thioredoxin domain-containing protein</fullName>
    </recommendedName>
</protein>
<proteinExistence type="predicted"/>
<dbReference type="Proteomes" id="UP000198336">
    <property type="component" value="Unassembled WGS sequence"/>
</dbReference>
<evidence type="ECO:0000256" key="3">
    <source>
        <dbReference type="ARBA" id="ARBA00023157"/>
    </source>
</evidence>
<reference evidence="6 7" key="1">
    <citation type="submission" date="2016-11" db="EMBL/GenBank/DDBJ databases">
        <title>Whole genomes of Flavobacteriaceae.</title>
        <authorList>
            <person name="Stine C."/>
            <person name="Li C."/>
            <person name="Tadesse D."/>
        </authorList>
    </citation>
    <scope>NUCLEOTIDE SEQUENCE [LARGE SCALE GENOMIC DNA]</scope>
    <source>
        <strain evidence="6 7">CCUG 59446</strain>
    </source>
</reference>
<feature type="domain" description="Thioredoxin" evidence="5">
    <location>
        <begin position="228"/>
        <end position="366"/>
    </location>
</feature>
<sequence length="366" mass="42979">MYRYLILCLLLTSCKDVKNKFNKPFYSNITIDFSNTNIPDDSVIYLEKYDLKGQSIKIDSFRKSGNTFQIIRKFSEPFQAILTKKSNKAYSDILSPMFIVTNDAISIKLDAPKIVVSGGENEFYEKNRSYHDIPHNLNRHLIEELLNKNGTIAKSDSQYELWSSYENHIYKWVSENSKKYYTIIKLYDSRFFLSDVMLKKCLSELKNNFEKTKTYNLLINYLLKKESIRKGRVFPNFPVLDINGNAVTYLNIFEPNKEIYIIDFWASWCGGCRIQARKLKLNYSLLDTTKIQLISISIDRNAEDWKKAYEKENYPWKSYMLNKNLDKGSLESTINYIPAYFVLDRNKKITGRYFSIDSISSLKTSK</sequence>
<dbReference type="RefSeq" id="WP_089054096.1">
    <property type="nucleotide sequence ID" value="NZ_MUHA01000012.1"/>
</dbReference>
<evidence type="ECO:0000256" key="1">
    <source>
        <dbReference type="ARBA" id="ARBA00004196"/>
    </source>
</evidence>
<name>A0A226HZX1_9FLAO</name>
<gene>
    <name evidence="6" type="ORF">B0A75_09720</name>
</gene>
<evidence type="ECO:0000256" key="4">
    <source>
        <dbReference type="ARBA" id="ARBA00023284"/>
    </source>
</evidence>
<evidence type="ECO:0000259" key="5">
    <source>
        <dbReference type="PROSITE" id="PS51352"/>
    </source>
</evidence>
<dbReference type="InterPro" id="IPR012336">
    <property type="entry name" value="Thioredoxin-like_fold"/>
</dbReference>
<accession>A0A226HZX1</accession>
<dbReference type="CDD" id="cd02966">
    <property type="entry name" value="TlpA_like_family"/>
    <property type="match status" value="1"/>
</dbReference>
<organism evidence="6 7">
    <name type="scientific">Flavobacterium oncorhynchi</name>
    <dbReference type="NCBI Taxonomy" id="728056"/>
    <lineage>
        <taxon>Bacteria</taxon>
        <taxon>Pseudomonadati</taxon>
        <taxon>Bacteroidota</taxon>
        <taxon>Flavobacteriia</taxon>
        <taxon>Flavobacteriales</taxon>
        <taxon>Flavobacteriaceae</taxon>
        <taxon>Flavobacterium</taxon>
    </lineage>
</organism>
<dbReference type="GO" id="GO:0030313">
    <property type="term" value="C:cell envelope"/>
    <property type="evidence" value="ECO:0007669"/>
    <property type="project" value="UniProtKB-SubCell"/>
</dbReference>
<dbReference type="InterPro" id="IPR036249">
    <property type="entry name" value="Thioredoxin-like_sf"/>
</dbReference>
<keyword evidence="7" id="KW-1185">Reference proteome</keyword>
<keyword evidence="2" id="KW-0201">Cytochrome c-type biogenesis</keyword>